<dbReference type="EMBL" id="LXQA010740847">
    <property type="protein sequence ID" value="MCI68683.1"/>
    <property type="molecule type" value="Genomic_DNA"/>
</dbReference>
<dbReference type="PANTHER" id="PTHR44083">
    <property type="entry name" value="TOPLESS-RELATED PROTEIN 1-RELATED"/>
    <property type="match status" value="1"/>
</dbReference>
<dbReference type="PANTHER" id="PTHR44083:SF30">
    <property type="entry name" value="TOPLESS-LIKE PROTEIN"/>
    <property type="match status" value="1"/>
</dbReference>
<comment type="caution">
    <text evidence="1">The sequence shown here is derived from an EMBL/GenBank/DDBJ whole genome shotgun (WGS) entry which is preliminary data.</text>
</comment>
<accession>A0A392U591</accession>
<reference evidence="1 2" key="1">
    <citation type="journal article" date="2018" name="Front. Plant Sci.">
        <title>Red Clover (Trifolium pratense) and Zigzag Clover (T. medium) - A Picture of Genomic Similarities and Differences.</title>
        <authorList>
            <person name="Dluhosova J."/>
            <person name="Istvanek J."/>
            <person name="Nedelnik J."/>
            <person name="Repkova J."/>
        </authorList>
    </citation>
    <scope>NUCLEOTIDE SEQUENCE [LARGE SCALE GENOMIC DNA]</scope>
    <source>
        <strain evidence="2">cv. 10/8</strain>
        <tissue evidence="1">Leaf</tissue>
    </source>
</reference>
<organism evidence="1 2">
    <name type="scientific">Trifolium medium</name>
    <dbReference type="NCBI Taxonomy" id="97028"/>
    <lineage>
        <taxon>Eukaryota</taxon>
        <taxon>Viridiplantae</taxon>
        <taxon>Streptophyta</taxon>
        <taxon>Embryophyta</taxon>
        <taxon>Tracheophyta</taxon>
        <taxon>Spermatophyta</taxon>
        <taxon>Magnoliopsida</taxon>
        <taxon>eudicotyledons</taxon>
        <taxon>Gunneridae</taxon>
        <taxon>Pentapetalae</taxon>
        <taxon>rosids</taxon>
        <taxon>fabids</taxon>
        <taxon>Fabales</taxon>
        <taxon>Fabaceae</taxon>
        <taxon>Papilionoideae</taxon>
        <taxon>50 kb inversion clade</taxon>
        <taxon>NPAAA clade</taxon>
        <taxon>Hologalegina</taxon>
        <taxon>IRL clade</taxon>
        <taxon>Trifolieae</taxon>
        <taxon>Trifolium</taxon>
    </lineage>
</organism>
<dbReference type="GO" id="GO:0006355">
    <property type="term" value="P:regulation of DNA-templated transcription"/>
    <property type="evidence" value="ECO:0007669"/>
    <property type="project" value="InterPro"/>
</dbReference>
<keyword evidence="2" id="KW-1185">Reference proteome</keyword>
<proteinExistence type="predicted"/>
<protein>
    <submittedName>
        <fullName evidence="1">Transducin/WD40 repeat protein</fullName>
    </submittedName>
</protein>
<evidence type="ECO:0000313" key="2">
    <source>
        <dbReference type="Proteomes" id="UP000265520"/>
    </source>
</evidence>
<dbReference type="InterPro" id="IPR027728">
    <property type="entry name" value="Topless_fam"/>
</dbReference>
<sequence>MKIYPTAIAAHPQKPNQFAAGFTDGSVCVFEPKEPPSGNWIMPQV</sequence>
<evidence type="ECO:0000313" key="1">
    <source>
        <dbReference type="EMBL" id="MCI68683.1"/>
    </source>
</evidence>
<dbReference type="Proteomes" id="UP000265520">
    <property type="component" value="Unassembled WGS sequence"/>
</dbReference>
<name>A0A392U591_9FABA</name>
<dbReference type="AlphaFoldDB" id="A0A392U591"/>